<gene>
    <name evidence="2" type="ORF">Q4610_17665</name>
</gene>
<dbReference type="EMBL" id="JAUQOM010000012">
    <property type="protein sequence ID" value="MDO7836877.1"/>
    <property type="molecule type" value="Genomic_DNA"/>
</dbReference>
<accession>A0ABT8ZQQ4</accession>
<feature type="chain" id="PRO_5045723557" evidence="1">
    <location>
        <begin position="25"/>
        <end position="114"/>
    </location>
</feature>
<evidence type="ECO:0000313" key="3">
    <source>
        <dbReference type="Proteomes" id="UP001176471"/>
    </source>
</evidence>
<sequence length="114" mass="11664">MMLPRFAALGAIALAVGMPAVASAKPASPVLLAMASFAGEKAGEDAAAKVSLKKAHWKEHAGAHAKGDCKDCPECADCADCADCKDCDEAKKVAEAEERAGICDPAKHAAKKRA</sequence>
<organism evidence="2 3">
    <name type="scientific">Sphingobium cyanobacteriorum</name>
    <dbReference type="NCBI Taxonomy" id="3063954"/>
    <lineage>
        <taxon>Bacteria</taxon>
        <taxon>Pseudomonadati</taxon>
        <taxon>Pseudomonadota</taxon>
        <taxon>Alphaproteobacteria</taxon>
        <taxon>Sphingomonadales</taxon>
        <taxon>Sphingomonadaceae</taxon>
        <taxon>Sphingobium</taxon>
    </lineage>
</organism>
<reference evidence="2" key="1">
    <citation type="submission" date="2023-07" db="EMBL/GenBank/DDBJ databases">
        <title>Bacterial whole genome sequence for Sphingobium sp. HBC34.</title>
        <authorList>
            <person name="Le V."/>
            <person name="Ko S.-R."/>
            <person name="Ahn C.-Y."/>
            <person name="Oh H.-M."/>
        </authorList>
    </citation>
    <scope>NUCLEOTIDE SEQUENCE</scope>
    <source>
        <strain evidence="2">HBC34</strain>
    </source>
</reference>
<proteinExistence type="predicted"/>
<protein>
    <submittedName>
        <fullName evidence="2">Uncharacterized protein</fullName>
    </submittedName>
</protein>
<evidence type="ECO:0000256" key="1">
    <source>
        <dbReference type="SAM" id="SignalP"/>
    </source>
</evidence>
<evidence type="ECO:0000313" key="2">
    <source>
        <dbReference type="EMBL" id="MDO7836877.1"/>
    </source>
</evidence>
<feature type="signal peptide" evidence="1">
    <location>
        <begin position="1"/>
        <end position="24"/>
    </location>
</feature>
<keyword evidence="1" id="KW-0732">Signal</keyword>
<keyword evidence="3" id="KW-1185">Reference proteome</keyword>
<dbReference type="Proteomes" id="UP001176471">
    <property type="component" value="Unassembled WGS sequence"/>
</dbReference>
<name>A0ABT8ZQQ4_9SPHN</name>
<comment type="caution">
    <text evidence="2">The sequence shown here is derived from an EMBL/GenBank/DDBJ whole genome shotgun (WGS) entry which is preliminary data.</text>
</comment>
<dbReference type="RefSeq" id="WP_304537262.1">
    <property type="nucleotide sequence ID" value="NZ_JAUQOM010000012.1"/>
</dbReference>